<name>A0A8H7ARJ2_9EURO</name>
<reference evidence="2" key="1">
    <citation type="submission" date="2020-02" db="EMBL/GenBank/DDBJ databases">
        <authorList>
            <person name="Palmer J.M."/>
        </authorList>
    </citation>
    <scope>NUCLEOTIDE SEQUENCE</scope>
    <source>
        <strain evidence="2">EPUS1.4</strain>
        <tissue evidence="2">Thallus</tissue>
    </source>
</reference>
<comment type="caution">
    <text evidence="2">The sequence shown here is derived from an EMBL/GenBank/DDBJ whole genome shotgun (WGS) entry which is preliminary data.</text>
</comment>
<accession>A0A8H7ARJ2</accession>
<dbReference type="OrthoDB" id="5429634at2759"/>
<sequence length="163" mass="18263">MTITALLINLVYNPVFFSTIATNEYDVIFANRAFVEGGANSPLESITSKLKQRLGSALTGLLASMRTPSRHLVAVVVDESMVANDSVKQVVPAFFKYDINSPKNFNPYHWMCETNDGDTRENRREHPCSAIVSKVKAHAERWHIMGWDIDYCLSKPVEGREAA</sequence>
<feature type="chain" id="PRO_5034542285" evidence="1">
    <location>
        <begin position="18"/>
        <end position="163"/>
    </location>
</feature>
<proteinExistence type="predicted"/>
<keyword evidence="3" id="KW-1185">Reference proteome</keyword>
<dbReference type="Proteomes" id="UP000606974">
    <property type="component" value="Unassembled WGS sequence"/>
</dbReference>
<feature type="signal peptide" evidence="1">
    <location>
        <begin position="1"/>
        <end position="17"/>
    </location>
</feature>
<protein>
    <submittedName>
        <fullName evidence="2">Uncharacterized protein</fullName>
    </submittedName>
</protein>
<gene>
    <name evidence="2" type="ORF">GJ744_007351</name>
</gene>
<dbReference type="EMBL" id="JAACFV010000036">
    <property type="protein sequence ID" value="KAF7509840.1"/>
    <property type="molecule type" value="Genomic_DNA"/>
</dbReference>
<organism evidence="2 3">
    <name type="scientific">Endocarpon pusillum</name>
    <dbReference type="NCBI Taxonomy" id="364733"/>
    <lineage>
        <taxon>Eukaryota</taxon>
        <taxon>Fungi</taxon>
        <taxon>Dikarya</taxon>
        <taxon>Ascomycota</taxon>
        <taxon>Pezizomycotina</taxon>
        <taxon>Eurotiomycetes</taxon>
        <taxon>Chaetothyriomycetidae</taxon>
        <taxon>Verrucariales</taxon>
        <taxon>Verrucariaceae</taxon>
        <taxon>Endocarpon</taxon>
    </lineage>
</organism>
<evidence type="ECO:0000313" key="3">
    <source>
        <dbReference type="Proteomes" id="UP000606974"/>
    </source>
</evidence>
<evidence type="ECO:0000313" key="2">
    <source>
        <dbReference type="EMBL" id="KAF7509840.1"/>
    </source>
</evidence>
<keyword evidence="1" id="KW-0732">Signal</keyword>
<dbReference type="AlphaFoldDB" id="A0A8H7ARJ2"/>
<evidence type="ECO:0000256" key="1">
    <source>
        <dbReference type="SAM" id="SignalP"/>
    </source>
</evidence>